<evidence type="ECO:0000259" key="1">
    <source>
        <dbReference type="SMART" id="SM00829"/>
    </source>
</evidence>
<dbReference type="Pfam" id="PF00107">
    <property type="entry name" value="ADH_zinc_N"/>
    <property type="match status" value="1"/>
</dbReference>
<dbReference type="AlphaFoldDB" id="A0A5M3MDS8"/>
<dbReference type="Proteomes" id="UP000053558">
    <property type="component" value="Unassembled WGS sequence"/>
</dbReference>
<evidence type="ECO:0000313" key="3">
    <source>
        <dbReference type="Proteomes" id="UP000053558"/>
    </source>
</evidence>
<comment type="caution">
    <text evidence="2">The sequence shown here is derived from an EMBL/GenBank/DDBJ whole genome shotgun (WGS) entry which is preliminary data.</text>
</comment>
<dbReference type="InterPro" id="IPR011032">
    <property type="entry name" value="GroES-like_sf"/>
</dbReference>
<reference evidence="3" key="1">
    <citation type="journal article" date="2012" name="Science">
        <title>The Paleozoic origin of enzymatic lignin decomposition reconstructed from 31 fungal genomes.</title>
        <authorList>
            <person name="Floudas D."/>
            <person name="Binder M."/>
            <person name="Riley R."/>
            <person name="Barry K."/>
            <person name="Blanchette R.A."/>
            <person name="Henrissat B."/>
            <person name="Martinez A.T."/>
            <person name="Otillar R."/>
            <person name="Spatafora J.W."/>
            <person name="Yadav J.S."/>
            <person name="Aerts A."/>
            <person name="Benoit I."/>
            <person name="Boyd A."/>
            <person name="Carlson A."/>
            <person name="Copeland A."/>
            <person name="Coutinho P.M."/>
            <person name="de Vries R.P."/>
            <person name="Ferreira P."/>
            <person name="Findley K."/>
            <person name="Foster B."/>
            <person name="Gaskell J."/>
            <person name="Glotzer D."/>
            <person name="Gorecki P."/>
            <person name="Heitman J."/>
            <person name="Hesse C."/>
            <person name="Hori C."/>
            <person name="Igarashi K."/>
            <person name="Jurgens J.A."/>
            <person name="Kallen N."/>
            <person name="Kersten P."/>
            <person name="Kohler A."/>
            <person name="Kuees U."/>
            <person name="Kumar T.K.A."/>
            <person name="Kuo A."/>
            <person name="LaButti K."/>
            <person name="Larrondo L.F."/>
            <person name="Lindquist E."/>
            <person name="Ling A."/>
            <person name="Lombard V."/>
            <person name="Lucas S."/>
            <person name="Lundell T."/>
            <person name="Martin R."/>
            <person name="McLaughlin D.J."/>
            <person name="Morgenstern I."/>
            <person name="Morin E."/>
            <person name="Murat C."/>
            <person name="Nagy L.G."/>
            <person name="Nolan M."/>
            <person name="Ohm R.A."/>
            <person name="Patyshakuliyeva A."/>
            <person name="Rokas A."/>
            <person name="Ruiz-Duenas F.J."/>
            <person name="Sabat G."/>
            <person name="Salamov A."/>
            <person name="Samejima M."/>
            <person name="Schmutz J."/>
            <person name="Slot J.C."/>
            <person name="St John F."/>
            <person name="Stenlid J."/>
            <person name="Sun H."/>
            <person name="Sun S."/>
            <person name="Syed K."/>
            <person name="Tsang A."/>
            <person name="Wiebenga A."/>
            <person name="Young D."/>
            <person name="Pisabarro A."/>
            <person name="Eastwood D.C."/>
            <person name="Martin F."/>
            <person name="Cullen D."/>
            <person name="Grigoriev I.V."/>
            <person name="Hibbett D.S."/>
        </authorList>
    </citation>
    <scope>NUCLEOTIDE SEQUENCE [LARGE SCALE GENOMIC DNA]</scope>
    <source>
        <strain evidence="3">RWD-64-598 SS2</strain>
    </source>
</reference>
<dbReference type="SMART" id="SM00829">
    <property type="entry name" value="PKS_ER"/>
    <property type="match status" value="1"/>
</dbReference>
<dbReference type="Gene3D" id="3.90.180.10">
    <property type="entry name" value="Medium-chain alcohol dehydrogenases, catalytic domain"/>
    <property type="match status" value="1"/>
</dbReference>
<dbReference type="PANTHER" id="PTHR45348">
    <property type="entry name" value="HYPOTHETICAL OXIDOREDUCTASE (EUROFUNG)"/>
    <property type="match status" value="1"/>
</dbReference>
<dbReference type="CDD" id="cd08249">
    <property type="entry name" value="enoyl_reductase_like"/>
    <property type="match status" value="1"/>
</dbReference>
<dbReference type="GeneID" id="19203764"/>
<gene>
    <name evidence="2" type="ORF">CONPUDRAFT_157460</name>
</gene>
<dbReference type="PANTHER" id="PTHR45348:SF2">
    <property type="entry name" value="ZINC-TYPE ALCOHOL DEHYDROGENASE-LIKE PROTEIN C2E1P3.01"/>
    <property type="match status" value="1"/>
</dbReference>
<dbReference type="SUPFAM" id="SSF50129">
    <property type="entry name" value="GroES-like"/>
    <property type="match status" value="1"/>
</dbReference>
<dbReference type="InterPro" id="IPR013154">
    <property type="entry name" value="ADH-like_N"/>
</dbReference>
<dbReference type="InterPro" id="IPR013149">
    <property type="entry name" value="ADH-like_C"/>
</dbReference>
<accession>A0A5M3MDS8</accession>
<protein>
    <submittedName>
        <fullName evidence="2">GroES-like protein</fullName>
    </submittedName>
</protein>
<dbReference type="Pfam" id="PF08240">
    <property type="entry name" value="ADH_N"/>
    <property type="match status" value="1"/>
</dbReference>
<evidence type="ECO:0000313" key="2">
    <source>
        <dbReference type="EMBL" id="EIW77197.1"/>
    </source>
</evidence>
<dbReference type="Gene3D" id="3.40.50.720">
    <property type="entry name" value="NAD(P)-binding Rossmann-like Domain"/>
    <property type="match status" value="1"/>
</dbReference>
<proteinExistence type="predicted"/>
<dbReference type="InterPro" id="IPR020843">
    <property type="entry name" value="ER"/>
</dbReference>
<dbReference type="SUPFAM" id="SSF51735">
    <property type="entry name" value="NAD(P)-binding Rossmann-fold domains"/>
    <property type="match status" value="1"/>
</dbReference>
<dbReference type="GO" id="GO:0016651">
    <property type="term" value="F:oxidoreductase activity, acting on NAD(P)H"/>
    <property type="evidence" value="ECO:0007669"/>
    <property type="project" value="InterPro"/>
</dbReference>
<name>A0A5M3MDS8_CONPW</name>
<sequence>MSQKALFIPSKQAQFQVGPADIPKPGDGEILVKVHAIGINPLEWKQQAFGVIIEHYPAIVGQDVAGIVEEVGAGVTNFVKGERVAARAGFNSNAHGAYQEYMLAPADLTAKIPSNISLEAASSLPTGVDTATIGLFGPLDGNLTSPTEKLNAYQGQSILILGGSGSVGVYTIQLARLSGFSTIIATASLRHETYLKSLGATHVINRTLPEAEVIQAVTSISNDIKIVYDTISEPDTQKIGWAVLASGGHLVTTVGATVKPEAGDTRTVKWVFAAPTIPPNRPVCTAVWDQVTKWLEDGSLVPNKVEVVPGGLGGIVTGLDRLRANQVSGVKLVVTL</sequence>
<dbReference type="EMBL" id="JH711584">
    <property type="protein sequence ID" value="EIW77197.1"/>
    <property type="molecule type" value="Genomic_DNA"/>
</dbReference>
<dbReference type="KEGG" id="cput:CONPUDRAFT_157460"/>
<dbReference type="OMA" id="THVINRT"/>
<organism evidence="2 3">
    <name type="scientific">Coniophora puteana (strain RWD-64-598)</name>
    <name type="common">Brown rot fungus</name>
    <dbReference type="NCBI Taxonomy" id="741705"/>
    <lineage>
        <taxon>Eukaryota</taxon>
        <taxon>Fungi</taxon>
        <taxon>Dikarya</taxon>
        <taxon>Basidiomycota</taxon>
        <taxon>Agaricomycotina</taxon>
        <taxon>Agaricomycetes</taxon>
        <taxon>Agaricomycetidae</taxon>
        <taxon>Boletales</taxon>
        <taxon>Coniophorineae</taxon>
        <taxon>Coniophoraceae</taxon>
        <taxon>Coniophora</taxon>
    </lineage>
</organism>
<dbReference type="RefSeq" id="XP_007772614.1">
    <property type="nucleotide sequence ID" value="XM_007774424.1"/>
</dbReference>
<keyword evidence="3" id="KW-1185">Reference proteome</keyword>
<feature type="domain" description="Enoyl reductase (ER)" evidence="1">
    <location>
        <begin position="11"/>
        <end position="334"/>
    </location>
</feature>
<dbReference type="InterPro" id="IPR047122">
    <property type="entry name" value="Trans-enoyl_RdTase-like"/>
</dbReference>
<dbReference type="InterPro" id="IPR036291">
    <property type="entry name" value="NAD(P)-bd_dom_sf"/>
</dbReference>
<dbReference type="OrthoDB" id="3233595at2759"/>